<organism evidence="6 7">
    <name type="scientific">Chitinophaga eiseniae</name>
    <dbReference type="NCBI Taxonomy" id="634771"/>
    <lineage>
        <taxon>Bacteria</taxon>
        <taxon>Pseudomonadati</taxon>
        <taxon>Bacteroidota</taxon>
        <taxon>Chitinophagia</taxon>
        <taxon>Chitinophagales</taxon>
        <taxon>Chitinophagaceae</taxon>
        <taxon>Chitinophaga</taxon>
    </lineage>
</organism>
<dbReference type="SMART" id="SM00421">
    <property type="entry name" value="HTH_LUXR"/>
    <property type="match status" value="1"/>
</dbReference>
<protein>
    <submittedName>
        <fullName evidence="6">Regulatory protein, luxR family</fullName>
    </submittedName>
</protein>
<reference evidence="7" key="1">
    <citation type="submission" date="2017-02" db="EMBL/GenBank/DDBJ databases">
        <authorList>
            <person name="Varghese N."/>
            <person name="Submissions S."/>
        </authorList>
    </citation>
    <scope>NUCLEOTIDE SEQUENCE [LARGE SCALE GENOMIC DNA]</scope>
    <source>
        <strain evidence="7">DSM 22224</strain>
    </source>
</reference>
<dbReference type="PROSITE" id="PS50043">
    <property type="entry name" value="HTH_LUXR_2"/>
    <property type="match status" value="1"/>
</dbReference>
<dbReference type="PANTHER" id="PTHR44688">
    <property type="entry name" value="DNA-BINDING TRANSCRIPTIONAL ACTIVATOR DEVR_DOSR"/>
    <property type="match status" value="1"/>
</dbReference>
<dbReference type="PANTHER" id="PTHR44688:SF16">
    <property type="entry name" value="DNA-BINDING TRANSCRIPTIONAL ACTIVATOR DEVR_DOSR"/>
    <property type="match status" value="1"/>
</dbReference>
<keyword evidence="4" id="KW-1133">Transmembrane helix</keyword>
<dbReference type="Gene3D" id="1.10.10.10">
    <property type="entry name" value="Winged helix-like DNA-binding domain superfamily/Winged helix DNA-binding domain"/>
    <property type="match status" value="1"/>
</dbReference>
<evidence type="ECO:0000313" key="6">
    <source>
        <dbReference type="EMBL" id="SJZ85837.1"/>
    </source>
</evidence>
<keyword evidence="2" id="KW-0238">DNA-binding</keyword>
<dbReference type="RefSeq" id="WP_200816944.1">
    <property type="nucleotide sequence ID" value="NZ_FUWZ01000001.1"/>
</dbReference>
<proteinExistence type="predicted"/>
<feature type="domain" description="HTH luxR-type" evidence="5">
    <location>
        <begin position="95"/>
        <end position="162"/>
    </location>
</feature>
<dbReference type="InterPro" id="IPR036388">
    <property type="entry name" value="WH-like_DNA-bd_sf"/>
</dbReference>
<dbReference type="SUPFAM" id="SSF46894">
    <property type="entry name" value="C-terminal effector domain of the bipartite response regulators"/>
    <property type="match status" value="1"/>
</dbReference>
<keyword evidence="1" id="KW-0805">Transcription regulation</keyword>
<feature type="transmembrane region" description="Helical" evidence="4">
    <location>
        <begin position="50"/>
        <end position="68"/>
    </location>
</feature>
<dbReference type="PROSITE" id="PS00622">
    <property type="entry name" value="HTH_LUXR_1"/>
    <property type="match status" value="1"/>
</dbReference>
<evidence type="ECO:0000256" key="2">
    <source>
        <dbReference type="ARBA" id="ARBA00023125"/>
    </source>
</evidence>
<name>A0A1T4P3F8_9BACT</name>
<keyword evidence="4" id="KW-0472">Membrane</keyword>
<dbReference type="GO" id="GO:0003677">
    <property type="term" value="F:DNA binding"/>
    <property type="evidence" value="ECO:0007669"/>
    <property type="project" value="UniProtKB-KW"/>
</dbReference>
<dbReference type="Pfam" id="PF00196">
    <property type="entry name" value="GerE"/>
    <property type="match status" value="1"/>
</dbReference>
<dbReference type="CDD" id="cd06170">
    <property type="entry name" value="LuxR_C_like"/>
    <property type="match status" value="1"/>
</dbReference>
<dbReference type="STRING" id="634771.SAMN04488128_1011883"/>
<dbReference type="AlphaFoldDB" id="A0A1T4P3F8"/>
<keyword evidence="3" id="KW-0804">Transcription</keyword>
<keyword evidence="7" id="KW-1185">Reference proteome</keyword>
<evidence type="ECO:0000256" key="1">
    <source>
        <dbReference type="ARBA" id="ARBA00023015"/>
    </source>
</evidence>
<sequence>MLTANELRMKWHAITRNRQNILYGLSLAVLLFLLKWLELRFLIIHHAMEIYIGMVAVIFTALGVWLSLKLARPKVQTVIVEKPVPVSAPATFSMNTVELDRLGLSGRELEVLQLMADGLSNQEIAGRLFVSLNTIKTHASRVFEKLDVKRRTQAVEKAKRLSIIP</sequence>
<keyword evidence="4" id="KW-0812">Transmembrane</keyword>
<evidence type="ECO:0000256" key="4">
    <source>
        <dbReference type="SAM" id="Phobius"/>
    </source>
</evidence>
<dbReference type="InterPro" id="IPR000792">
    <property type="entry name" value="Tscrpt_reg_LuxR_C"/>
</dbReference>
<feature type="transmembrane region" description="Helical" evidence="4">
    <location>
        <begin position="21"/>
        <end position="44"/>
    </location>
</feature>
<evidence type="ECO:0000256" key="3">
    <source>
        <dbReference type="ARBA" id="ARBA00023163"/>
    </source>
</evidence>
<evidence type="ECO:0000313" key="7">
    <source>
        <dbReference type="Proteomes" id="UP000190367"/>
    </source>
</evidence>
<evidence type="ECO:0000259" key="5">
    <source>
        <dbReference type="PROSITE" id="PS50043"/>
    </source>
</evidence>
<dbReference type="PRINTS" id="PR00038">
    <property type="entry name" value="HTHLUXR"/>
</dbReference>
<accession>A0A1T4P3F8</accession>
<gene>
    <name evidence="6" type="ORF">SAMN04488128_1011883</name>
</gene>
<dbReference type="InterPro" id="IPR016032">
    <property type="entry name" value="Sig_transdc_resp-reg_C-effctor"/>
</dbReference>
<dbReference type="GO" id="GO:0006355">
    <property type="term" value="P:regulation of DNA-templated transcription"/>
    <property type="evidence" value="ECO:0007669"/>
    <property type="project" value="InterPro"/>
</dbReference>
<dbReference type="Proteomes" id="UP000190367">
    <property type="component" value="Unassembled WGS sequence"/>
</dbReference>
<dbReference type="EMBL" id="FUWZ01000001">
    <property type="protein sequence ID" value="SJZ85837.1"/>
    <property type="molecule type" value="Genomic_DNA"/>
</dbReference>